<dbReference type="EMBL" id="JH126402">
    <property type="protein sequence ID" value="EGX92170.1"/>
    <property type="molecule type" value="Genomic_DNA"/>
</dbReference>
<dbReference type="HOGENOM" id="CLU_021768_5_3_1"/>
<dbReference type="PANTHER" id="PTHR21310">
    <property type="entry name" value="AMINOGLYCOSIDE PHOSPHOTRANSFERASE-RELATED-RELATED"/>
    <property type="match status" value="1"/>
</dbReference>
<protein>
    <submittedName>
        <fullName evidence="2">Protein kinase-like domain</fullName>
    </submittedName>
</protein>
<sequence length="281" mass="31943">MDRLLAYLWTPFQRAVAEADSSDADEIIGQSRLSKHLAPGTVLIHESPMRRVVLEPNNTVVKAGRHLVLAEADAIKVASDAGLPAPRLHSLSTNEHRVVEIRMDYIPGQSLDKLWPTMSTDEKKSVASQLREIIEQMRAMEPPPNYIGCCGGTGIRETTVHSRDEGPVCKDETEFNNYLVSSLFKQIPTVLRTSFRNHLRTDHRIVFSHGDLTPRNIMMQDGKISGVVDWEDAGWYPEYWELIKFIERPAVGDWKEYAEVIFSTLYPTELVTYAGMSKWRF</sequence>
<accession>G3JK40</accession>
<dbReference type="Pfam" id="PF01636">
    <property type="entry name" value="APH"/>
    <property type="match status" value="1"/>
</dbReference>
<evidence type="ECO:0000313" key="2">
    <source>
        <dbReference type="EMBL" id="EGX92170.1"/>
    </source>
</evidence>
<dbReference type="RefSeq" id="XP_006671534.1">
    <property type="nucleotide sequence ID" value="XM_006671471.1"/>
</dbReference>
<keyword evidence="3" id="KW-1185">Reference proteome</keyword>
<dbReference type="InterPro" id="IPR002575">
    <property type="entry name" value="Aminoglycoside_PTrfase"/>
</dbReference>
<name>G3JK40_CORMM</name>
<dbReference type="GO" id="GO:0016301">
    <property type="term" value="F:kinase activity"/>
    <property type="evidence" value="ECO:0007669"/>
    <property type="project" value="UniProtKB-KW"/>
</dbReference>
<feature type="domain" description="Aminoglycoside phosphotransferase" evidence="1">
    <location>
        <begin position="67"/>
        <end position="246"/>
    </location>
</feature>
<dbReference type="PANTHER" id="PTHR21310:SF58">
    <property type="entry name" value="AMINOGLYCOSIDE PHOSPHOTRANSFERASE DOMAIN-CONTAINING PROTEIN"/>
    <property type="match status" value="1"/>
</dbReference>
<dbReference type="Proteomes" id="UP000001610">
    <property type="component" value="Unassembled WGS sequence"/>
</dbReference>
<dbReference type="KEGG" id="cmt:CCM_06331"/>
<dbReference type="SUPFAM" id="SSF56112">
    <property type="entry name" value="Protein kinase-like (PK-like)"/>
    <property type="match status" value="1"/>
</dbReference>
<dbReference type="InterPro" id="IPR051678">
    <property type="entry name" value="AGP_Transferase"/>
</dbReference>
<evidence type="ECO:0000259" key="1">
    <source>
        <dbReference type="Pfam" id="PF01636"/>
    </source>
</evidence>
<dbReference type="VEuPathDB" id="FungiDB:CCM_06331"/>
<dbReference type="InParanoid" id="G3JK40"/>
<proteinExistence type="predicted"/>
<keyword evidence="2" id="KW-0808">Transferase</keyword>
<dbReference type="CDD" id="cd05120">
    <property type="entry name" value="APH_ChoK_like"/>
    <property type="match status" value="1"/>
</dbReference>
<dbReference type="GeneID" id="18168345"/>
<gene>
    <name evidence="2" type="ORF">CCM_06331</name>
</gene>
<reference evidence="2 3" key="1">
    <citation type="journal article" date="2011" name="Genome Biol.">
        <title>Genome sequence of the insect pathogenic fungus Cordyceps militaris, a valued traditional Chinese medicine.</title>
        <authorList>
            <person name="Zheng P."/>
            <person name="Xia Y."/>
            <person name="Xiao G."/>
            <person name="Xiong C."/>
            <person name="Hu X."/>
            <person name="Zhang S."/>
            <person name="Zheng H."/>
            <person name="Huang Y."/>
            <person name="Zhou Y."/>
            <person name="Wang S."/>
            <person name="Zhao G.P."/>
            <person name="Liu X."/>
            <person name="St Leger R.J."/>
            <person name="Wang C."/>
        </authorList>
    </citation>
    <scope>NUCLEOTIDE SEQUENCE [LARGE SCALE GENOMIC DNA]</scope>
    <source>
        <strain evidence="2 3">CM01</strain>
    </source>
</reference>
<dbReference type="OMA" id="CAPGFCL"/>
<keyword evidence="2" id="KW-0418">Kinase</keyword>
<organism evidence="2 3">
    <name type="scientific">Cordyceps militaris (strain CM01)</name>
    <name type="common">Caterpillar fungus</name>
    <dbReference type="NCBI Taxonomy" id="983644"/>
    <lineage>
        <taxon>Eukaryota</taxon>
        <taxon>Fungi</taxon>
        <taxon>Dikarya</taxon>
        <taxon>Ascomycota</taxon>
        <taxon>Pezizomycotina</taxon>
        <taxon>Sordariomycetes</taxon>
        <taxon>Hypocreomycetidae</taxon>
        <taxon>Hypocreales</taxon>
        <taxon>Cordycipitaceae</taxon>
        <taxon>Cordyceps</taxon>
    </lineage>
</organism>
<evidence type="ECO:0000313" key="3">
    <source>
        <dbReference type="Proteomes" id="UP000001610"/>
    </source>
</evidence>
<dbReference type="OrthoDB" id="4870707at2759"/>
<dbReference type="InterPro" id="IPR011009">
    <property type="entry name" value="Kinase-like_dom_sf"/>
</dbReference>
<dbReference type="eggNOG" id="ENOG502SP9R">
    <property type="taxonomic scope" value="Eukaryota"/>
</dbReference>
<dbReference type="AlphaFoldDB" id="G3JK40"/>
<dbReference type="Gene3D" id="3.90.1200.10">
    <property type="match status" value="1"/>
</dbReference>